<dbReference type="GO" id="GO:0008270">
    <property type="term" value="F:zinc ion binding"/>
    <property type="evidence" value="ECO:0007669"/>
    <property type="project" value="UniProtKB-KW"/>
</dbReference>
<dbReference type="GO" id="GO:0005634">
    <property type="term" value="C:nucleus"/>
    <property type="evidence" value="ECO:0007669"/>
    <property type="project" value="UniProtKB-SubCell"/>
</dbReference>
<comment type="caution">
    <text evidence="9">The sequence shown here is derived from an EMBL/GenBank/DDBJ whole genome shotgun (WGS) entry which is preliminary data.</text>
</comment>
<evidence type="ECO:0008006" key="11">
    <source>
        <dbReference type="Google" id="ProtNLM"/>
    </source>
</evidence>
<protein>
    <recommendedName>
        <fullName evidence="11">Homeobox domain-containing protein</fullName>
    </recommendedName>
</protein>
<dbReference type="Proteomes" id="UP000717696">
    <property type="component" value="Unassembled WGS sequence"/>
</dbReference>
<keyword evidence="1 5" id="KW-0238">DNA-binding</keyword>
<feature type="compositionally biased region" description="Low complexity" evidence="6">
    <location>
        <begin position="335"/>
        <end position="361"/>
    </location>
</feature>
<proteinExistence type="predicted"/>
<evidence type="ECO:0000259" key="8">
    <source>
        <dbReference type="PROSITE" id="PS50157"/>
    </source>
</evidence>
<feature type="domain" description="Homeobox" evidence="7">
    <location>
        <begin position="204"/>
        <end position="257"/>
    </location>
</feature>
<dbReference type="InterPro" id="IPR013087">
    <property type="entry name" value="Znf_C2H2_type"/>
</dbReference>
<evidence type="ECO:0000259" key="7">
    <source>
        <dbReference type="PROSITE" id="PS50071"/>
    </source>
</evidence>
<feature type="region of interest" description="Disordered" evidence="6">
    <location>
        <begin position="312"/>
        <end position="361"/>
    </location>
</feature>
<dbReference type="GO" id="GO:0006355">
    <property type="term" value="P:regulation of DNA-templated transcription"/>
    <property type="evidence" value="ECO:0007669"/>
    <property type="project" value="InterPro"/>
</dbReference>
<feature type="domain" description="C2H2-type" evidence="8">
    <location>
        <begin position="398"/>
        <end position="426"/>
    </location>
</feature>
<evidence type="ECO:0000256" key="2">
    <source>
        <dbReference type="ARBA" id="ARBA00023155"/>
    </source>
</evidence>
<reference evidence="9" key="1">
    <citation type="journal article" date="2021" name="Nat. Commun.">
        <title>Genetic determinants of endophytism in the Arabidopsis root mycobiome.</title>
        <authorList>
            <person name="Mesny F."/>
            <person name="Miyauchi S."/>
            <person name="Thiergart T."/>
            <person name="Pickel B."/>
            <person name="Atanasova L."/>
            <person name="Karlsson M."/>
            <person name="Huettel B."/>
            <person name="Barry K.W."/>
            <person name="Haridas S."/>
            <person name="Chen C."/>
            <person name="Bauer D."/>
            <person name="Andreopoulos W."/>
            <person name="Pangilinan J."/>
            <person name="LaButti K."/>
            <person name="Riley R."/>
            <person name="Lipzen A."/>
            <person name="Clum A."/>
            <person name="Drula E."/>
            <person name="Henrissat B."/>
            <person name="Kohler A."/>
            <person name="Grigoriev I.V."/>
            <person name="Martin F.M."/>
            <person name="Hacquard S."/>
        </authorList>
    </citation>
    <scope>NUCLEOTIDE SEQUENCE</scope>
    <source>
        <strain evidence="9">MPI-CAGE-AT-0021</strain>
    </source>
</reference>
<dbReference type="CDD" id="cd00086">
    <property type="entry name" value="homeodomain"/>
    <property type="match status" value="1"/>
</dbReference>
<accession>A0A9P9EHV5</accession>
<dbReference type="PROSITE" id="PS50157">
    <property type="entry name" value="ZINC_FINGER_C2H2_2"/>
    <property type="match status" value="1"/>
</dbReference>
<dbReference type="InterPro" id="IPR001356">
    <property type="entry name" value="HD"/>
</dbReference>
<feature type="compositionally biased region" description="Low complexity" evidence="6">
    <location>
        <begin position="312"/>
        <end position="325"/>
    </location>
</feature>
<dbReference type="PANTHER" id="PTHR11850">
    <property type="entry name" value="HOMEOBOX PROTEIN TRANSCRIPTION FACTORS"/>
    <property type="match status" value="1"/>
</dbReference>
<dbReference type="SMART" id="SM00355">
    <property type="entry name" value="ZnF_C2H2"/>
    <property type="match status" value="3"/>
</dbReference>
<dbReference type="Gene3D" id="1.10.10.60">
    <property type="entry name" value="Homeodomain-like"/>
    <property type="match status" value="1"/>
</dbReference>
<evidence type="ECO:0000256" key="3">
    <source>
        <dbReference type="ARBA" id="ARBA00023242"/>
    </source>
</evidence>
<dbReference type="SUPFAM" id="SSF46689">
    <property type="entry name" value="Homeodomain-like"/>
    <property type="match status" value="1"/>
</dbReference>
<gene>
    <name evidence="9" type="ORF">B0J13DRAFT_419473</name>
</gene>
<dbReference type="InterPro" id="IPR050224">
    <property type="entry name" value="TALE_homeobox"/>
</dbReference>
<name>A0A9P9EHV5_9HYPO</name>
<dbReference type="GO" id="GO:0003677">
    <property type="term" value="F:DNA binding"/>
    <property type="evidence" value="ECO:0007669"/>
    <property type="project" value="UniProtKB-UniRule"/>
</dbReference>
<evidence type="ECO:0000256" key="6">
    <source>
        <dbReference type="SAM" id="MobiDB-lite"/>
    </source>
</evidence>
<dbReference type="OrthoDB" id="10056939at2759"/>
<feature type="non-terminal residue" evidence="9">
    <location>
        <position position="1"/>
    </location>
</feature>
<keyword evidence="4" id="KW-0479">Metal-binding</keyword>
<keyword evidence="3 5" id="KW-0539">Nucleus</keyword>
<evidence type="ECO:0000256" key="1">
    <source>
        <dbReference type="ARBA" id="ARBA00023125"/>
    </source>
</evidence>
<organism evidence="9 10">
    <name type="scientific">Dactylonectria estremocensis</name>
    <dbReference type="NCBI Taxonomy" id="1079267"/>
    <lineage>
        <taxon>Eukaryota</taxon>
        <taxon>Fungi</taxon>
        <taxon>Dikarya</taxon>
        <taxon>Ascomycota</taxon>
        <taxon>Pezizomycotina</taxon>
        <taxon>Sordariomycetes</taxon>
        <taxon>Hypocreomycetidae</taxon>
        <taxon>Hypocreales</taxon>
        <taxon>Nectriaceae</taxon>
        <taxon>Dactylonectria</taxon>
    </lineage>
</organism>
<evidence type="ECO:0000313" key="9">
    <source>
        <dbReference type="EMBL" id="KAH7137376.1"/>
    </source>
</evidence>
<sequence length="592" mass="66471">MTTIDELDEFANWDETGDAVGNALYQDNTWAGLATGPNHNNIDLVLGNVNEDNFGFYALKHSSEDKFLLGDISAPMDTETATTIDFHWETPDSPCANSTLGGFSCKRICDCQYKGYCPSCVSFRVKCCFGAVVPEGFNPETPTFPANRWPATGPRPKTTVLEDVQDEPLHLLRSTRAQIRPASPPQPIDDAFPKPGPLPTIGARFSGERVRILKNWLSTHHPYPNEEEKEMLRRQTGLNKSQITNWLANARRRDKAQASRSILPHLSTWSGPIDIPQRRGTSAIKAMNLLQRRDHLLLEHELASAIARAVTSSSGRSSGLNSPHSFNYTDDESGKSLNGQSSASSLSTPHSSGASLNSASSYRPASFNNRVYRRRRRRTGTKLSDVGNTNLSAPLEIFQCTFCVETFRTKHDWQRHEKSLHLSLERWVCSPHGPRVINPENGQLSCVFCGLANPHDAHIECHNYSACQDRAPVKRTFYRKDHLNQHLRLVHNIKFLDRLMKSWKIASPKIQSRCGFCGIMMDTWTIRVDHLAAHFRIGCSMADWKGDWEFKVSVPQMVQNTVPPYLTHHEQPSPLPYIASLYPPETPGNAFK</sequence>
<dbReference type="SMART" id="SM00389">
    <property type="entry name" value="HOX"/>
    <property type="match status" value="1"/>
</dbReference>
<evidence type="ECO:0000313" key="10">
    <source>
        <dbReference type="Proteomes" id="UP000717696"/>
    </source>
</evidence>
<evidence type="ECO:0000256" key="5">
    <source>
        <dbReference type="PROSITE-ProRule" id="PRU00108"/>
    </source>
</evidence>
<dbReference type="AlphaFoldDB" id="A0A9P9EHV5"/>
<dbReference type="InterPro" id="IPR009057">
    <property type="entry name" value="Homeodomain-like_sf"/>
</dbReference>
<keyword evidence="4" id="KW-0862">Zinc</keyword>
<dbReference type="PROSITE" id="PS50071">
    <property type="entry name" value="HOMEOBOX_2"/>
    <property type="match status" value="1"/>
</dbReference>
<keyword evidence="10" id="KW-1185">Reference proteome</keyword>
<dbReference type="Pfam" id="PF05920">
    <property type="entry name" value="Homeobox_KN"/>
    <property type="match status" value="1"/>
</dbReference>
<dbReference type="InterPro" id="IPR008422">
    <property type="entry name" value="KN_HD"/>
</dbReference>
<comment type="subcellular location">
    <subcellularLocation>
        <location evidence="5">Nucleus</location>
    </subcellularLocation>
</comment>
<evidence type="ECO:0000256" key="4">
    <source>
        <dbReference type="PROSITE-ProRule" id="PRU00042"/>
    </source>
</evidence>
<dbReference type="EMBL" id="JAGMUU010000015">
    <property type="protein sequence ID" value="KAH7137376.1"/>
    <property type="molecule type" value="Genomic_DNA"/>
</dbReference>
<dbReference type="PROSITE" id="PS00028">
    <property type="entry name" value="ZINC_FINGER_C2H2_1"/>
    <property type="match status" value="1"/>
</dbReference>
<keyword evidence="4" id="KW-0863">Zinc-finger</keyword>
<keyword evidence="2 5" id="KW-0371">Homeobox</keyword>
<feature type="DNA-binding region" description="Homeobox" evidence="5">
    <location>
        <begin position="206"/>
        <end position="258"/>
    </location>
</feature>